<accession>A0A2Z5G8F3</accession>
<dbReference type="Gene3D" id="3.30.470.20">
    <property type="entry name" value="ATP-grasp fold, B domain"/>
    <property type="match status" value="1"/>
</dbReference>
<evidence type="ECO:0000313" key="6">
    <source>
        <dbReference type="EMBL" id="AXC14984.1"/>
    </source>
</evidence>
<reference evidence="6 7" key="1">
    <citation type="journal article" date="2018" name="Front. Microbiol.">
        <title>Hydrolytic Capabilities as a Key to Environmental Success: Chitinolytic and Cellulolytic Acidobacteria From Acidic Sub-arctic Soils and Boreal Peatlands.</title>
        <authorList>
            <person name="Belova S.E."/>
            <person name="Ravin N.V."/>
            <person name="Pankratov T.A."/>
            <person name="Rakitin A.L."/>
            <person name="Ivanova A.A."/>
            <person name="Beletsky A.V."/>
            <person name="Mardanov A.V."/>
            <person name="Sinninghe Damste J.S."/>
            <person name="Dedysh S.N."/>
        </authorList>
    </citation>
    <scope>NUCLEOTIDE SEQUENCE [LARGE SCALE GENOMIC DNA]</scope>
    <source>
        <strain evidence="6 7">SBC82</strain>
    </source>
</reference>
<evidence type="ECO:0000256" key="2">
    <source>
        <dbReference type="ARBA" id="ARBA00022741"/>
    </source>
</evidence>
<dbReference type="GO" id="GO:0005524">
    <property type="term" value="F:ATP binding"/>
    <property type="evidence" value="ECO:0007669"/>
    <property type="project" value="UniProtKB-UniRule"/>
</dbReference>
<dbReference type="GO" id="GO:0016874">
    <property type="term" value="F:ligase activity"/>
    <property type="evidence" value="ECO:0007669"/>
    <property type="project" value="UniProtKB-KW"/>
</dbReference>
<dbReference type="PANTHER" id="PTHR43585">
    <property type="entry name" value="FUMIPYRROLE BIOSYNTHESIS PROTEIN C"/>
    <property type="match status" value="1"/>
</dbReference>
<dbReference type="Gene3D" id="3.40.50.20">
    <property type="match status" value="1"/>
</dbReference>
<proteinExistence type="predicted"/>
<keyword evidence="2 4" id="KW-0547">Nucleotide-binding</keyword>
<keyword evidence="3 4" id="KW-0067">ATP-binding</keyword>
<dbReference type="InterPro" id="IPR013815">
    <property type="entry name" value="ATP_grasp_subdomain_1"/>
</dbReference>
<evidence type="ECO:0000256" key="4">
    <source>
        <dbReference type="PROSITE-ProRule" id="PRU00409"/>
    </source>
</evidence>
<gene>
    <name evidence="6" type="ORF">ACPOL_5738</name>
</gene>
<evidence type="ECO:0000256" key="1">
    <source>
        <dbReference type="ARBA" id="ARBA00022598"/>
    </source>
</evidence>
<dbReference type="InterPro" id="IPR003806">
    <property type="entry name" value="ATP-grasp_PylC-type"/>
</dbReference>
<organism evidence="6 7">
    <name type="scientific">Acidisarcina polymorpha</name>
    <dbReference type="NCBI Taxonomy" id="2211140"/>
    <lineage>
        <taxon>Bacteria</taxon>
        <taxon>Pseudomonadati</taxon>
        <taxon>Acidobacteriota</taxon>
        <taxon>Terriglobia</taxon>
        <taxon>Terriglobales</taxon>
        <taxon>Acidobacteriaceae</taxon>
        <taxon>Acidisarcina</taxon>
    </lineage>
</organism>
<evidence type="ECO:0000259" key="5">
    <source>
        <dbReference type="PROSITE" id="PS50975"/>
    </source>
</evidence>
<dbReference type="GO" id="GO:0046872">
    <property type="term" value="F:metal ion binding"/>
    <property type="evidence" value="ECO:0007669"/>
    <property type="project" value="InterPro"/>
</dbReference>
<keyword evidence="1" id="KW-0436">Ligase</keyword>
<keyword evidence="7" id="KW-1185">Reference proteome</keyword>
<dbReference type="Pfam" id="PF02655">
    <property type="entry name" value="ATP-grasp_3"/>
    <property type="match status" value="1"/>
</dbReference>
<evidence type="ECO:0000256" key="3">
    <source>
        <dbReference type="ARBA" id="ARBA00022840"/>
    </source>
</evidence>
<dbReference type="KEGG" id="abas:ACPOL_5738"/>
<feature type="domain" description="ATP-grasp" evidence="5">
    <location>
        <begin position="130"/>
        <end position="329"/>
    </location>
</feature>
<protein>
    <recommendedName>
        <fullName evidence="5">ATP-grasp domain-containing protein</fullName>
    </recommendedName>
</protein>
<dbReference type="PROSITE" id="PS50975">
    <property type="entry name" value="ATP_GRASP"/>
    <property type="match status" value="1"/>
</dbReference>
<dbReference type="SUPFAM" id="SSF56059">
    <property type="entry name" value="Glutathione synthetase ATP-binding domain-like"/>
    <property type="match status" value="1"/>
</dbReference>
<sequence>MAVENTARMASDGTSGEEVILCITSYEKGQAFLRQVAAMGCRVILLTIDKLHNADWPFDILDEVHTMPEGLTRDQITNTVTYLARSRKFERIVALDEFDMHTVAHLREHMRIPGMGLTTTAYFRDKLAMRFEAKRAGIPVPEFTPILNYDDLREYMASVPAPWVLKPRAEASAIGIRKLHEAEQVWRTLDELGDAQSNYLLERFVPGDIFHVDAITSERRVVFSEVNRYGKPPMQVMHEGGVFTTRSVERDSEDAKALIAINQKLVPALGMVRGVSHAEYIKAHQTDEKGDARYYFLEVAARVGGAFIAELVEHSTGLNLWAEWARIEISSLRGIPYTLPERKFSYAGSVLCLARTDEPDTSSFNAPEIVYRMKKKHHAGLLVESPDPNRVAALLEEYSRRFAEMFLATAPVPMKPTN</sequence>
<dbReference type="InterPro" id="IPR011761">
    <property type="entry name" value="ATP-grasp"/>
</dbReference>
<dbReference type="AlphaFoldDB" id="A0A2Z5G8F3"/>
<dbReference type="EMBL" id="CP030840">
    <property type="protein sequence ID" value="AXC14984.1"/>
    <property type="molecule type" value="Genomic_DNA"/>
</dbReference>
<evidence type="ECO:0000313" key="7">
    <source>
        <dbReference type="Proteomes" id="UP000253606"/>
    </source>
</evidence>
<dbReference type="PANTHER" id="PTHR43585:SF2">
    <property type="entry name" value="ATP-GRASP ENZYME FSQD"/>
    <property type="match status" value="1"/>
</dbReference>
<dbReference type="Gene3D" id="3.30.1490.20">
    <property type="entry name" value="ATP-grasp fold, A domain"/>
    <property type="match status" value="1"/>
</dbReference>
<name>A0A2Z5G8F3_9BACT</name>
<dbReference type="InterPro" id="IPR052032">
    <property type="entry name" value="ATP-dep_AA_Ligase"/>
</dbReference>
<dbReference type="Proteomes" id="UP000253606">
    <property type="component" value="Chromosome"/>
</dbReference>